<reference evidence="2" key="1">
    <citation type="journal article" date="2023" name="Nat. Plants">
        <title>Single-cell RNA sequencing provides a high-resolution roadmap for understanding the multicellular compartmentation of specialized metabolism.</title>
        <authorList>
            <person name="Sun S."/>
            <person name="Shen X."/>
            <person name="Li Y."/>
            <person name="Li Y."/>
            <person name="Wang S."/>
            <person name="Li R."/>
            <person name="Zhang H."/>
            <person name="Shen G."/>
            <person name="Guo B."/>
            <person name="Wei J."/>
            <person name="Xu J."/>
            <person name="St-Pierre B."/>
            <person name="Chen S."/>
            <person name="Sun C."/>
        </authorList>
    </citation>
    <scope>NUCLEOTIDE SEQUENCE [LARGE SCALE GENOMIC DNA]</scope>
</reference>
<gene>
    <name evidence="1" type="ORF">M9H77_32028</name>
</gene>
<organism evidence="1 2">
    <name type="scientific">Catharanthus roseus</name>
    <name type="common">Madagascar periwinkle</name>
    <name type="synonym">Vinca rosea</name>
    <dbReference type="NCBI Taxonomy" id="4058"/>
    <lineage>
        <taxon>Eukaryota</taxon>
        <taxon>Viridiplantae</taxon>
        <taxon>Streptophyta</taxon>
        <taxon>Embryophyta</taxon>
        <taxon>Tracheophyta</taxon>
        <taxon>Spermatophyta</taxon>
        <taxon>Magnoliopsida</taxon>
        <taxon>eudicotyledons</taxon>
        <taxon>Gunneridae</taxon>
        <taxon>Pentapetalae</taxon>
        <taxon>asterids</taxon>
        <taxon>lamiids</taxon>
        <taxon>Gentianales</taxon>
        <taxon>Apocynaceae</taxon>
        <taxon>Rauvolfioideae</taxon>
        <taxon>Vinceae</taxon>
        <taxon>Catharanthinae</taxon>
        <taxon>Catharanthus</taxon>
    </lineage>
</organism>
<evidence type="ECO:0000313" key="1">
    <source>
        <dbReference type="EMBL" id="KAI5654841.1"/>
    </source>
</evidence>
<dbReference type="Proteomes" id="UP001060085">
    <property type="component" value="Linkage Group LG07"/>
</dbReference>
<proteinExistence type="predicted"/>
<keyword evidence="2" id="KW-1185">Reference proteome</keyword>
<sequence length="317" mass="35444">MAGFEGLGAGLVILLFLGTITCTDIVTVSSLPVCAVTSLQDSIFGIKYDECPADGIASLYISELIEGDEDSLQRALHIVHENTDDYVALIFYATWCPFSRTFKPTFSLLASLFPSIPHFAIEESTVRPSILSKYGVHGFPTIFLFNSTLRVRYHGSRTIDSLVTFYKHIADIDPAPKGISLDKIGCSLGDKKRHPIDIETCPFSWARSPENLFGQQTYLAFAAAFVLFRVLYILFPVLHRSTQLAWRRYVVNTRLRNLWEHPRVYLNRAIQVFSYLKEPCKRSNLQEGAMNAKAWASKSLASVSFGDASTSRVIPVS</sequence>
<name>A0ACC0A5M6_CATRO</name>
<comment type="caution">
    <text evidence="1">The sequence shown here is derived from an EMBL/GenBank/DDBJ whole genome shotgun (WGS) entry which is preliminary data.</text>
</comment>
<accession>A0ACC0A5M6</accession>
<protein>
    <submittedName>
        <fullName evidence="1">Uncharacterized protein</fullName>
    </submittedName>
</protein>
<dbReference type="EMBL" id="CM044707">
    <property type="protein sequence ID" value="KAI5654841.1"/>
    <property type="molecule type" value="Genomic_DNA"/>
</dbReference>
<evidence type="ECO:0000313" key="2">
    <source>
        <dbReference type="Proteomes" id="UP001060085"/>
    </source>
</evidence>